<reference evidence="4 5" key="2">
    <citation type="submission" date="2016-10" db="EMBL/GenBank/DDBJ databases">
        <authorList>
            <person name="de Groot N.N."/>
        </authorList>
    </citation>
    <scope>NUCLEOTIDE SEQUENCE [LARGE SCALE GENOMIC DNA]</scope>
    <source>
        <strain evidence="4 5">DSM 23406</strain>
    </source>
</reference>
<proteinExistence type="inferred from homology"/>
<evidence type="ECO:0000259" key="2">
    <source>
        <dbReference type="SMART" id="SM00849"/>
    </source>
</evidence>
<comment type="similarity">
    <text evidence="1">Belongs to the metallo-beta-lactamase superfamily. Class-B beta-lactamase family.</text>
</comment>
<reference evidence="3" key="1">
    <citation type="journal article" date="2014" name="Int. J. Syst. Evol. Microbiol.">
        <title>Complete genome of a new Firmicutes species belonging to the dominant human colonic microbiota ('Ruminococcus bicirculans') reveals two chromosomes and a selective capacity to utilize plant glucans.</title>
        <authorList>
            <consortium name="NISC Comparative Sequencing Program"/>
            <person name="Wegmann U."/>
            <person name="Louis P."/>
            <person name="Goesmann A."/>
            <person name="Henrissat B."/>
            <person name="Duncan S.H."/>
            <person name="Flint H.J."/>
        </authorList>
    </citation>
    <scope>NUCLEOTIDE SEQUENCE</scope>
    <source>
        <strain evidence="3">NBRC 103191</strain>
    </source>
</reference>
<gene>
    <name evidence="3" type="ORF">GCM10007915_04800</name>
    <name evidence="4" type="ORF">SAMN05660405_00440</name>
</gene>
<dbReference type="Gene3D" id="3.60.15.10">
    <property type="entry name" value="Ribonuclease Z/Hydroxyacylglutathione hydrolase-like"/>
    <property type="match status" value="1"/>
</dbReference>
<dbReference type="EMBL" id="BSOK01000009">
    <property type="protein sequence ID" value="GLR28242.1"/>
    <property type="molecule type" value="Genomic_DNA"/>
</dbReference>
<dbReference type="RefSeq" id="WP_093068344.1">
    <property type="nucleotide sequence ID" value="NZ_BSOK01000009.1"/>
</dbReference>
<dbReference type="Proteomes" id="UP001156645">
    <property type="component" value="Unassembled WGS sequence"/>
</dbReference>
<dbReference type="InterPro" id="IPR036866">
    <property type="entry name" value="RibonucZ/Hydroxyglut_hydro"/>
</dbReference>
<evidence type="ECO:0000313" key="6">
    <source>
        <dbReference type="Proteomes" id="UP001156645"/>
    </source>
</evidence>
<dbReference type="InterPro" id="IPR001279">
    <property type="entry name" value="Metallo-B-lactamas"/>
</dbReference>
<evidence type="ECO:0000313" key="3">
    <source>
        <dbReference type="EMBL" id="GLR28242.1"/>
    </source>
</evidence>
<accession>A0A1G6V3P8</accession>
<name>A0A1G6V3P8_9GAMM</name>
<reference evidence="3" key="4">
    <citation type="submission" date="2023-01" db="EMBL/GenBank/DDBJ databases">
        <title>Draft genome sequence of Psychrobacter pacificensis strain NBRC 103191.</title>
        <authorList>
            <person name="Sun Q."/>
            <person name="Mori K."/>
        </authorList>
    </citation>
    <scope>NUCLEOTIDE SEQUENCE</scope>
    <source>
        <strain evidence="3">NBRC 103191</strain>
    </source>
</reference>
<dbReference type="SMART" id="SM00849">
    <property type="entry name" value="Lactamase_B"/>
    <property type="match status" value="1"/>
</dbReference>
<reference evidence="6" key="3">
    <citation type="journal article" date="2019" name="Int. J. Syst. Evol. Microbiol.">
        <title>The Global Catalogue of Microorganisms (GCM) 10K type strain sequencing project: providing services to taxonomists for standard genome sequencing and annotation.</title>
        <authorList>
            <consortium name="The Broad Institute Genomics Platform"/>
            <consortium name="The Broad Institute Genome Sequencing Center for Infectious Disease"/>
            <person name="Wu L."/>
            <person name="Ma J."/>
        </authorList>
    </citation>
    <scope>NUCLEOTIDE SEQUENCE [LARGE SCALE GENOMIC DNA]</scope>
    <source>
        <strain evidence="6">NBRC 103191</strain>
    </source>
</reference>
<dbReference type="Proteomes" id="UP000198501">
    <property type="component" value="Unassembled WGS sequence"/>
</dbReference>
<feature type="domain" description="Metallo-beta-lactamase" evidence="2">
    <location>
        <begin position="37"/>
        <end position="225"/>
    </location>
</feature>
<dbReference type="Pfam" id="PF00753">
    <property type="entry name" value="Lactamase_B"/>
    <property type="match status" value="1"/>
</dbReference>
<sequence length="247" mass="27734">MSAQSLARIKPESWYRTTAHSDGITLIDEPWIKPFFRCNLWHVRGRHRDLLVDFGLGAVPLRRHVALLADRDIVGVASHTHFDHIGAASEFNCCHVHSAEAHILAEPDNARTLADMFVNDEMFDALPPEPYAHCGYKIAAPAKIMSLEDGDMIDLGNRQFEVIHTPGHSPGGIALWEAASETLISGDLIYDGPLIEDTWHSDMTDYAKSMRRLNALPVRVVHGGHFPSFSGKRLHVMIDDWLRHHDL</sequence>
<organism evidence="4 5">
    <name type="scientific">Psychrobacter pacificensis</name>
    <dbReference type="NCBI Taxonomy" id="112002"/>
    <lineage>
        <taxon>Bacteria</taxon>
        <taxon>Pseudomonadati</taxon>
        <taxon>Pseudomonadota</taxon>
        <taxon>Gammaproteobacteria</taxon>
        <taxon>Moraxellales</taxon>
        <taxon>Moraxellaceae</taxon>
        <taxon>Psychrobacter</taxon>
    </lineage>
</organism>
<dbReference type="SUPFAM" id="SSF56281">
    <property type="entry name" value="Metallo-hydrolase/oxidoreductase"/>
    <property type="match status" value="1"/>
</dbReference>
<dbReference type="PANTHER" id="PTHR42951:SF4">
    <property type="entry name" value="ACYL-COENZYME A THIOESTERASE MBLAC2"/>
    <property type="match status" value="1"/>
</dbReference>
<keyword evidence="6" id="KW-1185">Reference proteome</keyword>
<dbReference type="AlphaFoldDB" id="A0A1G6V3P8"/>
<dbReference type="GO" id="GO:0017001">
    <property type="term" value="P:antibiotic catabolic process"/>
    <property type="evidence" value="ECO:0007669"/>
    <property type="project" value="UniProtKB-ARBA"/>
</dbReference>
<evidence type="ECO:0000256" key="1">
    <source>
        <dbReference type="ARBA" id="ARBA00005250"/>
    </source>
</evidence>
<evidence type="ECO:0000313" key="5">
    <source>
        <dbReference type="Proteomes" id="UP000198501"/>
    </source>
</evidence>
<dbReference type="PANTHER" id="PTHR42951">
    <property type="entry name" value="METALLO-BETA-LACTAMASE DOMAIN-CONTAINING"/>
    <property type="match status" value="1"/>
</dbReference>
<dbReference type="InterPro" id="IPR050855">
    <property type="entry name" value="NDM-1-like"/>
</dbReference>
<evidence type="ECO:0000313" key="4">
    <source>
        <dbReference type="EMBL" id="SDD48168.1"/>
    </source>
</evidence>
<protein>
    <submittedName>
        <fullName evidence="4">Glyoxylase, beta-lactamase superfamily II</fullName>
    </submittedName>
    <submittedName>
        <fullName evidence="3">MBL fold metallo-hydrolase</fullName>
    </submittedName>
</protein>
<dbReference type="EMBL" id="FNAL01000002">
    <property type="protein sequence ID" value="SDD48168.1"/>
    <property type="molecule type" value="Genomic_DNA"/>
</dbReference>